<keyword evidence="3" id="KW-1185">Reference proteome</keyword>
<reference evidence="2 3" key="2">
    <citation type="journal article" date="2022" name="Mol. Biol. Evol.">
        <title>Comparative Genomics Reveals Insights into the Divergent Evolution of Astigmatic Mites and Household Pest Adaptations.</title>
        <authorList>
            <person name="Xiong Q."/>
            <person name="Wan A.T."/>
            <person name="Liu X."/>
            <person name="Fung C.S."/>
            <person name="Xiao X."/>
            <person name="Malainual N."/>
            <person name="Hou J."/>
            <person name="Wang L."/>
            <person name="Wang M."/>
            <person name="Yang K.Y."/>
            <person name="Cui Y."/>
            <person name="Leung E.L."/>
            <person name="Nong W."/>
            <person name="Shin S.K."/>
            <person name="Au S.W."/>
            <person name="Jeong K.Y."/>
            <person name="Chew F.T."/>
            <person name="Hui J.H."/>
            <person name="Leung T.F."/>
            <person name="Tungtrongchitr A."/>
            <person name="Zhong N."/>
            <person name="Liu Z."/>
            <person name="Tsui S.K."/>
        </authorList>
    </citation>
    <scope>NUCLEOTIDE SEQUENCE [LARGE SCALE GENOMIC DNA]</scope>
    <source>
        <strain evidence="2">Derp</strain>
    </source>
</reference>
<comment type="caution">
    <text evidence="2">The sequence shown here is derived from an EMBL/GenBank/DDBJ whole genome shotgun (WGS) entry which is preliminary data.</text>
</comment>
<evidence type="ECO:0000256" key="1">
    <source>
        <dbReference type="SAM" id="Phobius"/>
    </source>
</evidence>
<protein>
    <submittedName>
        <fullName evidence="2">Uncharacterized protein</fullName>
    </submittedName>
</protein>
<dbReference type="Proteomes" id="UP000887458">
    <property type="component" value="Unassembled WGS sequence"/>
</dbReference>
<sequence>MNSTTTIVLCVTIIFVLIAFFVDHSVQYPYYNGAGRYVNNNNGYYGNQVGMMGYGGSNIGAGHYGQGRMMGYGQQQSIGRGNYGVSNCSTRPASITIIRSESIIVFNRCAIVITVQSLKLLRIVCCIKESV</sequence>
<keyword evidence="1" id="KW-0472">Membrane</keyword>
<dbReference type="EMBL" id="NJHN03000054">
    <property type="protein sequence ID" value="KAH9419837.1"/>
    <property type="molecule type" value="Genomic_DNA"/>
</dbReference>
<accession>A0ABQ8JB60</accession>
<reference evidence="2 3" key="1">
    <citation type="journal article" date="2018" name="J. Allergy Clin. Immunol.">
        <title>High-quality assembly of Dermatophagoides pteronyssinus genome and transcriptome reveals a wide range of novel allergens.</title>
        <authorList>
            <person name="Liu X.Y."/>
            <person name="Yang K.Y."/>
            <person name="Wang M.Q."/>
            <person name="Kwok J.S."/>
            <person name="Zeng X."/>
            <person name="Yang Z."/>
            <person name="Xiao X.J."/>
            <person name="Lau C.P."/>
            <person name="Li Y."/>
            <person name="Huang Z.M."/>
            <person name="Ba J.G."/>
            <person name="Yim A.K."/>
            <person name="Ouyang C.Y."/>
            <person name="Ngai S.M."/>
            <person name="Chan T.F."/>
            <person name="Leung E.L."/>
            <person name="Liu L."/>
            <person name="Liu Z.G."/>
            <person name="Tsui S.K."/>
        </authorList>
    </citation>
    <scope>NUCLEOTIDE SEQUENCE [LARGE SCALE GENOMIC DNA]</scope>
    <source>
        <strain evidence="2">Derp</strain>
    </source>
</reference>
<feature type="transmembrane region" description="Helical" evidence="1">
    <location>
        <begin position="6"/>
        <end position="22"/>
    </location>
</feature>
<evidence type="ECO:0000313" key="2">
    <source>
        <dbReference type="EMBL" id="KAH9419837.1"/>
    </source>
</evidence>
<evidence type="ECO:0000313" key="3">
    <source>
        <dbReference type="Proteomes" id="UP000887458"/>
    </source>
</evidence>
<keyword evidence="1" id="KW-1133">Transmembrane helix</keyword>
<organism evidence="2 3">
    <name type="scientific">Dermatophagoides pteronyssinus</name>
    <name type="common">European house dust mite</name>
    <dbReference type="NCBI Taxonomy" id="6956"/>
    <lineage>
        <taxon>Eukaryota</taxon>
        <taxon>Metazoa</taxon>
        <taxon>Ecdysozoa</taxon>
        <taxon>Arthropoda</taxon>
        <taxon>Chelicerata</taxon>
        <taxon>Arachnida</taxon>
        <taxon>Acari</taxon>
        <taxon>Acariformes</taxon>
        <taxon>Sarcoptiformes</taxon>
        <taxon>Astigmata</taxon>
        <taxon>Psoroptidia</taxon>
        <taxon>Analgoidea</taxon>
        <taxon>Pyroglyphidae</taxon>
        <taxon>Dermatophagoidinae</taxon>
        <taxon>Dermatophagoides</taxon>
    </lineage>
</organism>
<gene>
    <name evidence="2" type="ORF">DERP_001668</name>
</gene>
<name>A0ABQ8JB60_DERPT</name>
<proteinExistence type="predicted"/>
<keyword evidence="1" id="KW-0812">Transmembrane</keyword>